<feature type="compositionally biased region" description="Polar residues" evidence="2">
    <location>
        <begin position="112"/>
        <end position="123"/>
    </location>
</feature>
<feature type="coiled-coil region" evidence="1">
    <location>
        <begin position="37"/>
        <end position="89"/>
    </location>
</feature>
<dbReference type="Proteomes" id="UP001497382">
    <property type="component" value="Unassembled WGS sequence"/>
</dbReference>
<name>A0AAV2B558_9ARAC</name>
<evidence type="ECO:0000313" key="4">
    <source>
        <dbReference type="Proteomes" id="UP001497382"/>
    </source>
</evidence>
<organism evidence="3 4">
    <name type="scientific">Larinioides sclopetarius</name>
    <dbReference type="NCBI Taxonomy" id="280406"/>
    <lineage>
        <taxon>Eukaryota</taxon>
        <taxon>Metazoa</taxon>
        <taxon>Ecdysozoa</taxon>
        <taxon>Arthropoda</taxon>
        <taxon>Chelicerata</taxon>
        <taxon>Arachnida</taxon>
        <taxon>Araneae</taxon>
        <taxon>Araneomorphae</taxon>
        <taxon>Entelegynae</taxon>
        <taxon>Araneoidea</taxon>
        <taxon>Araneidae</taxon>
        <taxon>Larinioides</taxon>
    </lineage>
</organism>
<reference evidence="3 4" key="1">
    <citation type="submission" date="2024-04" db="EMBL/GenBank/DDBJ databases">
        <authorList>
            <person name="Rising A."/>
            <person name="Reimegard J."/>
            <person name="Sonavane S."/>
            <person name="Akerstrom W."/>
            <person name="Nylinder S."/>
            <person name="Hedman E."/>
            <person name="Kallberg Y."/>
        </authorList>
    </citation>
    <scope>NUCLEOTIDE SEQUENCE [LARGE SCALE GENOMIC DNA]</scope>
</reference>
<dbReference type="AlphaFoldDB" id="A0AAV2B558"/>
<keyword evidence="1" id="KW-0175">Coiled coil</keyword>
<proteinExistence type="predicted"/>
<evidence type="ECO:0000313" key="3">
    <source>
        <dbReference type="EMBL" id="CAL1291353.1"/>
    </source>
</evidence>
<keyword evidence="4" id="KW-1185">Reference proteome</keyword>
<evidence type="ECO:0000256" key="1">
    <source>
        <dbReference type="SAM" id="Coils"/>
    </source>
</evidence>
<protein>
    <submittedName>
        <fullName evidence="3">Uncharacterized protein</fullName>
    </submittedName>
</protein>
<gene>
    <name evidence="3" type="ORF">LARSCL_LOCUS17034</name>
</gene>
<comment type="caution">
    <text evidence="3">The sequence shown here is derived from an EMBL/GenBank/DDBJ whole genome shotgun (WGS) entry which is preliminary data.</text>
</comment>
<evidence type="ECO:0000256" key="2">
    <source>
        <dbReference type="SAM" id="MobiDB-lite"/>
    </source>
</evidence>
<accession>A0AAV2B558</accession>
<sequence length="123" mass="14074">MDSIIKLNKAKTSLKGSITRIENFLDKVSKDTNLTDLEVKLKKIDQLQQNVDNLRRNSFELDNVTTAELTTFEQDLEECDIRLENLEVRIKTSINSISKPPSVTAIPRNENESLNVSTKKFHL</sequence>
<dbReference type="EMBL" id="CAXIEN010000281">
    <property type="protein sequence ID" value="CAL1291353.1"/>
    <property type="molecule type" value="Genomic_DNA"/>
</dbReference>
<feature type="region of interest" description="Disordered" evidence="2">
    <location>
        <begin position="99"/>
        <end position="123"/>
    </location>
</feature>